<dbReference type="EMBL" id="JACOPG010000001">
    <property type="protein sequence ID" value="MBC5685713.1"/>
    <property type="molecule type" value="Genomic_DNA"/>
</dbReference>
<comment type="caution">
    <text evidence="1">The sequence shown here is derived from an EMBL/GenBank/DDBJ whole genome shotgun (WGS) entry which is preliminary data.</text>
</comment>
<evidence type="ECO:0000313" key="2">
    <source>
        <dbReference type="Proteomes" id="UP000643810"/>
    </source>
</evidence>
<accession>A0ABR7GEZ6</accession>
<evidence type="ECO:0008006" key="3">
    <source>
        <dbReference type="Google" id="ProtNLM"/>
    </source>
</evidence>
<dbReference type="InterPro" id="IPR011050">
    <property type="entry name" value="Pectin_lyase_fold/virulence"/>
</dbReference>
<gene>
    <name evidence="1" type="ORF">H8R94_03620</name>
</gene>
<keyword evidence="2" id="KW-1185">Reference proteome</keyword>
<dbReference type="SUPFAM" id="SSF51126">
    <property type="entry name" value="Pectin lyase-like"/>
    <property type="match status" value="1"/>
</dbReference>
<sequence>MRRRLREKQEKRKQGKRICAMFLLVLTVISGGGNVLPVRAESTEVELVEHQNAEKLAFDREDGAMSKTNMEGMAAEADDRQIGYDLEMEDTESEVTYADEEMQTAENEKSRADIDSQAATVEEGTGAELQDGISMPEQSMSVTSYGGGWFYDYWMCSSWMDFVVGAWLNGAKKFVLLEDIPITERWLITDGACFTINGNGHQMVNYLSQPGPMVTVQNGATLITEGNLTLNGNNHRNNGAAAEGGSSAVDCINASWYGSDTTICNNWNYGYIGVDHLGGGTGFNIVSENGSGFPAVGVFNNCRAYNCDGAAFFARNTDGRGATLICNNCVAYDSSWGFMVTDGGMYLTDCSAQAPRYDGSKWLYGGAGIAYMGQASGSAKGCSMQGANCGLWLNAANRIEIRQCHIKDSLTGVLATANEPWSTYLLDACKIYGNTHGLIHGFFNRPTGEIEKSSLHNNTTAICNSGNLSVTACAIYDNGTGIDNVWGILRAKRWQDGEKQLV</sequence>
<dbReference type="Proteomes" id="UP000643810">
    <property type="component" value="Unassembled WGS sequence"/>
</dbReference>
<name>A0ABR7GEZ6_9FIRM</name>
<proteinExistence type="predicted"/>
<organism evidence="1 2">
    <name type="scientific">Roseburia lenta</name>
    <dbReference type="NCBI Taxonomy" id="2763061"/>
    <lineage>
        <taxon>Bacteria</taxon>
        <taxon>Bacillati</taxon>
        <taxon>Bacillota</taxon>
        <taxon>Clostridia</taxon>
        <taxon>Lachnospirales</taxon>
        <taxon>Lachnospiraceae</taxon>
        <taxon>Roseburia</taxon>
    </lineage>
</organism>
<reference evidence="1 2" key="1">
    <citation type="submission" date="2020-08" db="EMBL/GenBank/DDBJ databases">
        <title>Genome public.</title>
        <authorList>
            <person name="Liu C."/>
            <person name="Sun Q."/>
        </authorList>
    </citation>
    <scope>NUCLEOTIDE SEQUENCE [LARGE SCALE GENOMIC DNA]</scope>
    <source>
        <strain evidence="1 2">NSJ-9</strain>
    </source>
</reference>
<dbReference type="RefSeq" id="WP_186853920.1">
    <property type="nucleotide sequence ID" value="NZ_JACOPG010000001.1"/>
</dbReference>
<protein>
    <recommendedName>
        <fullName evidence="3">Right handed beta helix domain-containing protein</fullName>
    </recommendedName>
</protein>
<evidence type="ECO:0000313" key="1">
    <source>
        <dbReference type="EMBL" id="MBC5685713.1"/>
    </source>
</evidence>